<dbReference type="GO" id="GO:0006508">
    <property type="term" value="P:proteolysis"/>
    <property type="evidence" value="ECO:0007669"/>
    <property type="project" value="UniProtKB-KW"/>
</dbReference>
<reference evidence="1 2" key="1">
    <citation type="journal article" date="2016" name="Front. Microbiol.">
        <title>Characterization of Novel Bacteriophages for Biocontrol of Bacterial Blight in Leek Caused by Pseudomonas syringae pv. porri.</title>
        <authorList>
            <person name="Rombouts S."/>
            <person name="Lavigne R."/>
        </authorList>
    </citation>
    <scope>NUCLEOTIDE SEQUENCE [LARGE SCALE GENOMIC DNA]</scope>
</reference>
<dbReference type="RefSeq" id="YP_009275965.1">
    <property type="nucleotide sequence ID" value="NC_030934.1"/>
</dbReference>
<sequence>MTDEIREIHGKPSRIMVNQHIANEYHLRLARIITEVDDFDDEFQLFAGAGERDLITIDIVTPGGSIDTGHMLCRAIQRTAAHTIAYIGPTCASMGTAIALACEEWEIDDMSSFMIHTGSYGYVGMAPHIEANVKHNTKMIERFVRLTYAGFLSEDEIQRVLDGREMYFEGDELAERLMAFSEHREALRKAAAEDELAVDEPEFTV</sequence>
<dbReference type="KEGG" id="vg:28802424"/>
<dbReference type="GeneID" id="28802424"/>
<evidence type="ECO:0000313" key="2">
    <source>
        <dbReference type="Proteomes" id="UP000203989"/>
    </source>
</evidence>
<name>A0A142IDH8_9CAUD</name>
<dbReference type="InterPro" id="IPR023562">
    <property type="entry name" value="ClpP/TepA"/>
</dbReference>
<proteinExistence type="predicted"/>
<dbReference type="EMBL" id="KU130126">
    <property type="protein sequence ID" value="AMR57283.1"/>
    <property type="molecule type" value="Genomic_DNA"/>
</dbReference>
<keyword evidence="1" id="KW-0645">Protease</keyword>
<protein>
    <submittedName>
        <fullName evidence="1">Putative serine protease</fullName>
    </submittedName>
</protein>
<keyword evidence="1" id="KW-0378">Hydrolase</keyword>
<gene>
    <name evidence="1" type="ORF">vB_PsyM_KIL1_0031</name>
</gene>
<accession>A0A142IDH8</accession>
<dbReference type="OrthoDB" id="11224at10239"/>
<keyword evidence="2" id="KW-1185">Reference proteome</keyword>
<organism evidence="1 2">
    <name type="scientific">Pseudomonas phage vB_PsyM_KIL1</name>
    <dbReference type="NCBI Taxonomy" id="1777065"/>
    <lineage>
        <taxon>Viruses</taxon>
        <taxon>Duplodnaviria</taxon>
        <taxon>Heunggongvirae</taxon>
        <taxon>Uroviricota</taxon>
        <taxon>Caudoviricetes</taxon>
        <taxon>Vandenendeviridae</taxon>
        <taxon>Gorskivirinae</taxon>
        <taxon>Flaumdravirus</taxon>
        <taxon>Flaumdravirus KIL4</taxon>
    </lineage>
</organism>
<dbReference type="Pfam" id="PF00574">
    <property type="entry name" value="CLP_protease"/>
    <property type="match status" value="1"/>
</dbReference>
<dbReference type="GO" id="GO:0008233">
    <property type="term" value="F:peptidase activity"/>
    <property type="evidence" value="ECO:0007669"/>
    <property type="project" value="UniProtKB-KW"/>
</dbReference>
<dbReference type="SUPFAM" id="SSF52096">
    <property type="entry name" value="ClpP/crotonase"/>
    <property type="match status" value="1"/>
</dbReference>
<evidence type="ECO:0000313" key="1">
    <source>
        <dbReference type="EMBL" id="AMR57283.1"/>
    </source>
</evidence>
<dbReference type="InterPro" id="IPR029045">
    <property type="entry name" value="ClpP/crotonase-like_dom_sf"/>
</dbReference>
<dbReference type="Gene3D" id="3.90.226.10">
    <property type="entry name" value="2-enoyl-CoA Hydratase, Chain A, domain 1"/>
    <property type="match status" value="1"/>
</dbReference>
<dbReference type="Proteomes" id="UP000203989">
    <property type="component" value="Segment"/>
</dbReference>